<evidence type="ECO:0000313" key="1">
    <source>
        <dbReference type="Proteomes" id="UP000887579"/>
    </source>
</evidence>
<evidence type="ECO:0000313" key="2">
    <source>
        <dbReference type="WBParaSite" id="ES5_v2.g22217.t1"/>
    </source>
</evidence>
<proteinExistence type="predicted"/>
<accession>A0AC34FXY7</accession>
<reference evidence="2" key="1">
    <citation type="submission" date="2022-11" db="UniProtKB">
        <authorList>
            <consortium name="WormBaseParasite"/>
        </authorList>
    </citation>
    <scope>IDENTIFICATION</scope>
</reference>
<protein>
    <submittedName>
        <fullName evidence="2">RBR-type E3 ubiquitin transferase</fullName>
    </submittedName>
</protein>
<sequence>MNLLLSDDVEEEEEIYYTCDEGSSSYDQTDDDEDEDSNSCCKNDDDVEYETEEEEQDFALDYTENETGLNIIDRDFSLVMSFNGQNSADIEGRQKVLQLEDLPEEMDILANEVSAVIGYSVDVCKVLLHFFTWNKDKLLEKFYECDSSEDFFKLLKIQLPADPSSSNSSPPMEGDCLICFETTTLISLSCQHYFCLDCWNHHLLTRFRHESDPYPFCPDCECQQIIDPQNVLKFLKDDEEKNFYQRLILRDFVDTNLLMKWCPSPYCSRIIKVNFSGCQAVTCDCGMMFCFECSQDWHEPLPCWVLRQWLTRCQTDSKSLTWVCQNTRSCPKCGMPIQKNGGCNAMVCGNKSCKHNFCWACMSQHKGFFAGCNRYKGDAATTSHDRLSLKRFVHFHTRFVNHQNSFKHEATLKEKIEEKVKEMQAKSFSWIETAFLKDAAKILSKCRRVLMYTYPFAFYLPPNNLLNIFEDNQNDLEHATEKLSGLLENEMNVENDNFVSLKQKIQDTCVYVNKRCQIMLDHCSEGIERGEWNFIKQN</sequence>
<name>A0AC34FXY7_9BILA</name>
<organism evidence="1 2">
    <name type="scientific">Panagrolaimus sp. ES5</name>
    <dbReference type="NCBI Taxonomy" id="591445"/>
    <lineage>
        <taxon>Eukaryota</taxon>
        <taxon>Metazoa</taxon>
        <taxon>Ecdysozoa</taxon>
        <taxon>Nematoda</taxon>
        <taxon>Chromadorea</taxon>
        <taxon>Rhabditida</taxon>
        <taxon>Tylenchina</taxon>
        <taxon>Panagrolaimomorpha</taxon>
        <taxon>Panagrolaimoidea</taxon>
        <taxon>Panagrolaimidae</taxon>
        <taxon>Panagrolaimus</taxon>
    </lineage>
</organism>
<dbReference type="Proteomes" id="UP000887579">
    <property type="component" value="Unplaced"/>
</dbReference>
<dbReference type="WBParaSite" id="ES5_v2.g22217.t1">
    <property type="protein sequence ID" value="ES5_v2.g22217.t1"/>
    <property type="gene ID" value="ES5_v2.g22217"/>
</dbReference>